<dbReference type="Pfam" id="PF08276">
    <property type="entry name" value="PAN_2"/>
    <property type="match status" value="1"/>
</dbReference>
<dbReference type="InterPro" id="IPR001245">
    <property type="entry name" value="Ser-Thr/Tyr_kinase_cat_dom"/>
</dbReference>
<comment type="similarity">
    <text evidence="18">Belongs to the protein kinase superfamily. Ser/Thr protein kinase family.</text>
</comment>
<keyword evidence="13" id="KW-1015">Disulfide bond</keyword>
<evidence type="ECO:0000256" key="3">
    <source>
        <dbReference type="ARBA" id="ARBA00022527"/>
    </source>
</evidence>
<dbReference type="GO" id="GO:0030246">
    <property type="term" value="F:carbohydrate binding"/>
    <property type="evidence" value="ECO:0007669"/>
    <property type="project" value="UniProtKB-KW"/>
</dbReference>
<evidence type="ECO:0000256" key="11">
    <source>
        <dbReference type="ARBA" id="ARBA00022989"/>
    </source>
</evidence>
<dbReference type="PROSITE" id="PS50927">
    <property type="entry name" value="BULB_LECTIN"/>
    <property type="match status" value="1"/>
</dbReference>
<dbReference type="AlphaFoldDB" id="A0A0D2M871"/>
<keyword evidence="11" id="KW-1133">Transmembrane helix</keyword>
<gene>
    <name evidence="23" type="ORF">B456_002G078600</name>
</gene>
<evidence type="ECO:0000313" key="23">
    <source>
        <dbReference type="EMBL" id="KJB13502.1"/>
    </source>
</evidence>
<evidence type="ECO:0000256" key="18">
    <source>
        <dbReference type="PIRNR" id="PIRNR000641"/>
    </source>
</evidence>
<dbReference type="GO" id="GO:0004674">
    <property type="term" value="F:protein serine/threonine kinase activity"/>
    <property type="evidence" value="ECO:0007669"/>
    <property type="project" value="UniProtKB-KW"/>
</dbReference>
<keyword evidence="2" id="KW-1003">Cell membrane</keyword>
<organism evidence="23 24">
    <name type="scientific">Gossypium raimondii</name>
    <name type="common">Peruvian cotton</name>
    <name type="synonym">Gossypium klotzschianum subsp. raimondii</name>
    <dbReference type="NCBI Taxonomy" id="29730"/>
    <lineage>
        <taxon>Eukaryota</taxon>
        <taxon>Viridiplantae</taxon>
        <taxon>Streptophyta</taxon>
        <taxon>Embryophyta</taxon>
        <taxon>Tracheophyta</taxon>
        <taxon>Spermatophyta</taxon>
        <taxon>Magnoliopsida</taxon>
        <taxon>eudicotyledons</taxon>
        <taxon>Gunneridae</taxon>
        <taxon>Pentapetalae</taxon>
        <taxon>rosids</taxon>
        <taxon>malvids</taxon>
        <taxon>Malvales</taxon>
        <taxon>Malvaceae</taxon>
        <taxon>Malvoideae</taxon>
        <taxon>Gossypium</taxon>
    </lineage>
</organism>
<dbReference type="InterPro" id="IPR001480">
    <property type="entry name" value="Bulb-type_lectin_dom"/>
</dbReference>
<dbReference type="Gene3D" id="3.50.4.10">
    <property type="entry name" value="Hepatocyte Growth Factor"/>
    <property type="match status" value="1"/>
</dbReference>
<keyword evidence="5" id="KW-0812">Transmembrane</keyword>
<keyword evidence="14" id="KW-0675">Receptor</keyword>
<feature type="signal peptide" evidence="19">
    <location>
        <begin position="1"/>
        <end position="16"/>
    </location>
</feature>
<dbReference type="SMART" id="SM00220">
    <property type="entry name" value="S_TKc"/>
    <property type="match status" value="1"/>
</dbReference>
<evidence type="ECO:0000256" key="5">
    <source>
        <dbReference type="ARBA" id="ARBA00022692"/>
    </source>
</evidence>
<dbReference type="Gene3D" id="3.30.200.20">
    <property type="entry name" value="Phosphorylase Kinase, domain 1"/>
    <property type="match status" value="1"/>
</dbReference>
<dbReference type="Pfam" id="PF11883">
    <property type="entry name" value="DUF3403"/>
    <property type="match status" value="1"/>
</dbReference>
<dbReference type="InterPro" id="IPR008271">
    <property type="entry name" value="Ser/Thr_kinase_AS"/>
</dbReference>
<evidence type="ECO:0000256" key="17">
    <source>
        <dbReference type="ARBA" id="ARBA00048679"/>
    </source>
</evidence>
<dbReference type="GO" id="GO:0048544">
    <property type="term" value="P:recognition of pollen"/>
    <property type="evidence" value="ECO:0007669"/>
    <property type="project" value="InterPro"/>
</dbReference>
<evidence type="ECO:0000256" key="8">
    <source>
        <dbReference type="ARBA" id="ARBA00022741"/>
    </source>
</evidence>
<evidence type="ECO:0000256" key="6">
    <source>
        <dbReference type="ARBA" id="ARBA00022729"/>
    </source>
</evidence>
<protein>
    <recommendedName>
        <fullName evidence="18">Receptor-like serine/threonine-protein kinase</fullName>
        <ecNumber evidence="18">2.7.11.1</ecNumber>
    </recommendedName>
</protein>
<dbReference type="SUPFAM" id="SSF56112">
    <property type="entry name" value="Protein kinase-like (PK-like)"/>
    <property type="match status" value="1"/>
</dbReference>
<dbReference type="Gramene" id="KJB13502">
    <property type="protein sequence ID" value="KJB13502"/>
    <property type="gene ID" value="B456_002G078600"/>
</dbReference>
<evidence type="ECO:0000256" key="19">
    <source>
        <dbReference type="SAM" id="SignalP"/>
    </source>
</evidence>
<proteinExistence type="inferred from homology"/>
<dbReference type="GO" id="GO:0005524">
    <property type="term" value="F:ATP binding"/>
    <property type="evidence" value="ECO:0007669"/>
    <property type="project" value="UniProtKB-KW"/>
</dbReference>
<comment type="catalytic activity">
    <reaction evidence="16 18">
        <text>L-threonyl-[protein] + ATP = O-phospho-L-threonyl-[protein] + ADP + H(+)</text>
        <dbReference type="Rhea" id="RHEA:46608"/>
        <dbReference type="Rhea" id="RHEA-COMP:11060"/>
        <dbReference type="Rhea" id="RHEA-COMP:11605"/>
        <dbReference type="ChEBI" id="CHEBI:15378"/>
        <dbReference type="ChEBI" id="CHEBI:30013"/>
        <dbReference type="ChEBI" id="CHEBI:30616"/>
        <dbReference type="ChEBI" id="CHEBI:61977"/>
        <dbReference type="ChEBI" id="CHEBI:456216"/>
        <dbReference type="EC" id="2.7.11.1"/>
    </reaction>
</comment>
<sequence>MVLFLCLLLFFTTTLALNTITPGQSIKDGETLVSAGGSFELGFFSPQNSKSRYVGIWYKKVSTGTVVWVANRETPVSDASGVLSINHNGILSIMNRTKGIVWSSSTSRNASEEAIAQLLDSGNFVVKDRNDGDPTNLLWQSFDYPCDTFLPGMKLGRNFVTGFDWHISSWKSMQNPAPGLYSLRTDPQGLPQFVLKKGPEILFRAGPWNGAYLTGRTLATVNPIYSFEFVWNENEIYYEYEVQNHSVYTRYLLNPSGLIQRTIWNERKNDWEVFATSQADQCSIYAYCGPYATCNTNESPPCKCLEGFMHRSASPEDINSVDWSNGCTRRTPLACEGGDSFLKQTGLRIPDTSKSWADLSIDLKECEKLCLKNCSCTAYTNLDIREGGRGCLLWYGDLTDISELNEGGQDLYIRLATCDLNEHGKEDLELPAFDFATVAMATNNFSGNNILGQGGFGPVYKGTLIEGQEIAVKRLSKNSGQGLEEFKNEVTLISKLQHRNLVKLFGCCVRKDEKILIYEYMPNKSLDYFIFDQTRSKLLDWRIRMHIIDGIARGVLYLHHDSRLRIIHRDLKASNILLDNNMNPKISDFGLARKFGVHQTQAKTKRVIGTYGYMSPEYALDGLFSTKSDVFSFGVLVLEILSGKKNRGFSHPEHDHNLLGHAWTLWMGKRPLELIDTAFGDLYNATEVLRCINVALLCVQQSPPDRPNMSLVLLMLCGDSVLPQPKQPGFFIERNLPMTDSISEKDEMFSIYESTITSLEPR</sequence>
<dbReference type="PROSITE" id="PS50011">
    <property type="entry name" value="PROTEIN_KINASE_DOM"/>
    <property type="match status" value="1"/>
</dbReference>
<feature type="domain" description="Protein kinase" evidence="20">
    <location>
        <begin position="445"/>
        <end position="722"/>
    </location>
</feature>
<evidence type="ECO:0000256" key="9">
    <source>
        <dbReference type="ARBA" id="ARBA00022777"/>
    </source>
</evidence>
<evidence type="ECO:0000259" key="22">
    <source>
        <dbReference type="PROSITE" id="PS50948"/>
    </source>
</evidence>
<dbReference type="PANTHER" id="PTHR32444">
    <property type="entry name" value="BULB-TYPE LECTIN DOMAIN-CONTAINING PROTEIN"/>
    <property type="match status" value="1"/>
</dbReference>
<dbReference type="InterPro" id="IPR011009">
    <property type="entry name" value="Kinase-like_dom_sf"/>
</dbReference>
<evidence type="ECO:0000256" key="13">
    <source>
        <dbReference type="ARBA" id="ARBA00023157"/>
    </source>
</evidence>
<evidence type="ECO:0000256" key="1">
    <source>
        <dbReference type="ARBA" id="ARBA00004251"/>
    </source>
</evidence>
<comment type="catalytic activity">
    <reaction evidence="17 18">
        <text>L-seryl-[protein] + ATP = O-phospho-L-seryl-[protein] + ADP + H(+)</text>
        <dbReference type="Rhea" id="RHEA:17989"/>
        <dbReference type="Rhea" id="RHEA-COMP:9863"/>
        <dbReference type="Rhea" id="RHEA-COMP:11604"/>
        <dbReference type="ChEBI" id="CHEBI:15378"/>
        <dbReference type="ChEBI" id="CHEBI:29999"/>
        <dbReference type="ChEBI" id="CHEBI:30616"/>
        <dbReference type="ChEBI" id="CHEBI:83421"/>
        <dbReference type="ChEBI" id="CHEBI:456216"/>
        <dbReference type="EC" id="2.7.11.1"/>
    </reaction>
</comment>
<reference evidence="23 24" key="1">
    <citation type="journal article" date="2012" name="Nature">
        <title>Repeated polyploidization of Gossypium genomes and the evolution of spinnable cotton fibres.</title>
        <authorList>
            <person name="Paterson A.H."/>
            <person name="Wendel J.F."/>
            <person name="Gundlach H."/>
            <person name="Guo H."/>
            <person name="Jenkins J."/>
            <person name="Jin D."/>
            <person name="Llewellyn D."/>
            <person name="Showmaker K.C."/>
            <person name="Shu S."/>
            <person name="Udall J."/>
            <person name="Yoo M.J."/>
            <person name="Byers R."/>
            <person name="Chen W."/>
            <person name="Doron-Faigenboim A."/>
            <person name="Duke M.V."/>
            <person name="Gong L."/>
            <person name="Grimwood J."/>
            <person name="Grover C."/>
            <person name="Grupp K."/>
            <person name="Hu G."/>
            <person name="Lee T.H."/>
            <person name="Li J."/>
            <person name="Lin L."/>
            <person name="Liu T."/>
            <person name="Marler B.S."/>
            <person name="Page J.T."/>
            <person name="Roberts A.W."/>
            <person name="Romanel E."/>
            <person name="Sanders W.S."/>
            <person name="Szadkowski E."/>
            <person name="Tan X."/>
            <person name="Tang H."/>
            <person name="Xu C."/>
            <person name="Wang J."/>
            <person name="Wang Z."/>
            <person name="Zhang D."/>
            <person name="Zhang L."/>
            <person name="Ashrafi H."/>
            <person name="Bedon F."/>
            <person name="Bowers J.E."/>
            <person name="Brubaker C.L."/>
            <person name="Chee P.W."/>
            <person name="Das S."/>
            <person name="Gingle A.R."/>
            <person name="Haigler C.H."/>
            <person name="Harker D."/>
            <person name="Hoffmann L.V."/>
            <person name="Hovav R."/>
            <person name="Jones D.C."/>
            <person name="Lemke C."/>
            <person name="Mansoor S."/>
            <person name="ur Rahman M."/>
            <person name="Rainville L.N."/>
            <person name="Rambani A."/>
            <person name="Reddy U.K."/>
            <person name="Rong J.K."/>
            <person name="Saranga Y."/>
            <person name="Scheffler B.E."/>
            <person name="Scheffler J.A."/>
            <person name="Stelly D.M."/>
            <person name="Triplett B.A."/>
            <person name="Van Deynze A."/>
            <person name="Vaslin M.F."/>
            <person name="Waghmare V.N."/>
            <person name="Walford S.A."/>
            <person name="Wright R.J."/>
            <person name="Zaki E.A."/>
            <person name="Zhang T."/>
            <person name="Dennis E.S."/>
            <person name="Mayer K.F."/>
            <person name="Peterson D.G."/>
            <person name="Rokhsar D.S."/>
            <person name="Wang X."/>
            <person name="Schmutz J."/>
        </authorList>
    </citation>
    <scope>NUCLEOTIDE SEQUENCE [LARGE SCALE GENOMIC DNA]</scope>
</reference>
<evidence type="ECO:0000256" key="2">
    <source>
        <dbReference type="ARBA" id="ARBA00022475"/>
    </source>
</evidence>
<dbReference type="CDD" id="cd01098">
    <property type="entry name" value="PAN_AP_plant"/>
    <property type="match status" value="1"/>
</dbReference>
<evidence type="ECO:0000256" key="14">
    <source>
        <dbReference type="ARBA" id="ARBA00023170"/>
    </source>
</evidence>
<dbReference type="Pfam" id="PF01453">
    <property type="entry name" value="B_lectin"/>
    <property type="match status" value="1"/>
</dbReference>
<accession>A0A0D2M871</accession>
<dbReference type="Gene3D" id="2.90.10.10">
    <property type="entry name" value="Bulb-type lectin domain"/>
    <property type="match status" value="1"/>
</dbReference>
<name>A0A0D2M871_GOSRA</name>
<dbReference type="FunFam" id="3.30.200.20:FF:000330">
    <property type="entry name" value="G-type lectin S-receptor-like serine/threonine-protein kinase At4g03230"/>
    <property type="match status" value="1"/>
</dbReference>
<keyword evidence="12" id="KW-0472">Membrane</keyword>
<evidence type="ECO:0000256" key="7">
    <source>
        <dbReference type="ARBA" id="ARBA00022734"/>
    </source>
</evidence>
<keyword evidence="6 19" id="KW-0732">Signal</keyword>
<dbReference type="FunFam" id="1.10.510.10:FF:000060">
    <property type="entry name" value="G-type lectin S-receptor-like serine/threonine-protein kinase"/>
    <property type="match status" value="1"/>
</dbReference>
<dbReference type="InterPro" id="IPR003609">
    <property type="entry name" value="Pan_app"/>
</dbReference>
<dbReference type="EMBL" id="CM001741">
    <property type="protein sequence ID" value="KJB13502.1"/>
    <property type="molecule type" value="Genomic_DNA"/>
</dbReference>
<dbReference type="SUPFAM" id="SSF51110">
    <property type="entry name" value="alpha-D-mannose-specific plant lectins"/>
    <property type="match status" value="1"/>
</dbReference>
<comment type="subcellular location">
    <subcellularLocation>
        <location evidence="1">Cell membrane</location>
        <topology evidence="1">Single-pass type I membrane protein</topology>
    </subcellularLocation>
</comment>
<dbReference type="OMA" id="WNENEIY"/>
<evidence type="ECO:0000256" key="10">
    <source>
        <dbReference type="ARBA" id="ARBA00022840"/>
    </source>
</evidence>
<feature type="domain" description="Bulb-type lectin" evidence="21">
    <location>
        <begin position="17"/>
        <end position="139"/>
    </location>
</feature>
<keyword evidence="7" id="KW-0430">Lectin</keyword>
<dbReference type="InterPro" id="IPR000719">
    <property type="entry name" value="Prot_kinase_dom"/>
</dbReference>
<feature type="chain" id="PRO_5002264557" description="Receptor-like serine/threonine-protein kinase" evidence="19">
    <location>
        <begin position="17"/>
        <end position="762"/>
    </location>
</feature>
<dbReference type="Gene3D" id="1.10.510.10">
    <property type="entry name" value="Transferase(Phosphotransferase) domain 1"/>
    <property type="match status" value="1"/>
</dbReference>
<dbReference type="SMART" id="SM00473">
    <property type="entry name" value="PAN_AP"/>
    <property type="match status" value="1"/>
</dbReference>
<keyword evidence="10 18" id="KW-0067">ATP-binding</keyword>
<keyword evidence="9 18" id="KW-0418">Kinase</keyword>
<dbReference type="InterPro" id="IPR024171">
    <property type="entry name" value="SRK-like_kinase"/>
</dbReference>
<keyword evidence="8 18" id="KW-0547">Nucleotide-binding</keyword>
<dbReference type="Pfam" id="PF07714">
    <property type="entry name" value="PK_Tyr_Ser-Thr"/>
    <property type="match status" value="1"/>
</dbReference>
<evidence type="ECO:0000256" key="15">
    <source>
        <dbReference type="ARBA" id="ARBA00023180"/>
    </source>
</evidence>
<dbReference type="InterPro" id="IPR000858">
    <property type="entry name" value="S_locus_glycoprot_dom"/>
</dbReference>
<dbReference type="GO" id="GO:0005886">
    <property type="term" value="C:plasma membrane"/>
    <property type="evidence" value="ECO:0007669"/>
    <property type="project" value="UniProtKB-SubCell"/>
</dbReference>
<dbReference type="CDD" id="cd00028">
    <property type="entry name" value="B_lectin"/>
    <property type="match status" value="1"/>
</dbReference>
<dbReference type="eggNOG" id="ENOG502SHKV">
    <property type="taxonomic scope" value="Eukaryota"/>
</dbReference>
<dbReference type="InterPro" id="IPR036426">
    <property type="entry name" value="Bulb-type_lectin_dom_sf"/>
</dbReference>
<evidence type="ECO:0000256" key="12">
    <source>
        <dbReference type="ARBA" id="ARBA00023136"/>
    </source>
</evidence>
<dbReference type="PANTHER" id="PTHR32444:SF183">
    <property type="entry name" value="APPLE DOMAIN-CONTAINING PROTEIN"/>
    <property type="match status" value="1"/>
</dbReference>
<keyword evidence="15" id="KW-0325">Glycoprotein</keyword>
<dbReference type="GO" id="GO:0106310">
    <property type="term" value="F:protein serine kinase activity"/>
    <property type="evidence" value="ECO:0007669"/>
    <property type="project" value="RHEA"/>
</dbReference>
<keyword evidence="4 18" id="KW-0808">Transferase</keyword>
<feature type="domain" description="Apple" evidence="22">
    <location>
        <begin position="335"/>
        <end position="418"/>
    </location>
</feature>
<dbReference type="EC" id="2.7.11.1" evidence="18"/>
<keyword evidence="24" id="KW-1185">Reference proteome</keyword>
<dbReference type="PROSITE" id="PS50948">
    <property type="entry name" value="PAN"/>
    <property type="match status" value="1"/>
</dbReference>
<dbReference type="SMART" id="SM00108">
    <property type="entry name" value="B_lectin"/>
    <property type="match status" value="1"/>
</dbReference>
<dbReference type="CDD" id="cd14066">
    <property type="entry name" value="STKc_IRAK"/>
    <property type="match status" value="1"/>
</dbReference>
<dbReference type="FunFam" id="2.90.10.10:FF:000004">
    <property type="entry name" value="G-type lectin S-receptor-like serine/threonine-protein kinase"/>
    <property type="match status" value="1"/>
</dbReference>
<evidence type="ECO:0000313" key="24">
    <source>
        <dbReference type="Proteomes" id="UP000032304"/>
    </source>
</evidence>
<dbReference type="PIRSF" id="PIRSF000641">
    <property type="entry name" value="SRK"/>
    <property type="match status" value="1"/>
</dbReference>
<evidence type="ECO:0000259" key="20">
    <source>
        <dbReference type="PROSITE" id="PS50011"/>
    </source>
</evidence>
<dbReference type="Proteomes" id="UP000032304">
    <property type="component" value="Chromosome 2"/>
</dbReference>
<evidence type="ECO:0000259" key="21">
    <source>
        <dbReference type="PROSITE" id="PS50927"/>
    </source>
</evidence>
<dbReference type="PROSITE" id="PS00108">
    <property type="entry name" value="PROTEIN_KINASE_ST"/>
    <property type="match status" value="1"/>
</dbReference>
<evidence type="ECO:0000256" key="16">
    <source>
        <dbReference type="ARBA" id="ARBA00047899"/>
    </source>
</evidence>
<dbReference type="Pfam" id="PF00954">
    <property type="entry name" value="S_locus_glycop"/>
    <property type="match status" value="1"/>
</dbReference>
<dbReference type="InterPro" id="IPR021820">
    <property type="entry name" value="S-locus_recpt_kinase_C"/>
</dbReference>
<keyword evidence="3 18" id="KW-0723">Serine/threonine-protein kinase</keyword>
<evidence type="ECO:0000256" key="4">
    <source>
        <dbReference type="ARBA" id="ARBA00022679"/>
    </source>
</evidence>